<evidence type="ECO:0000256" key="1">
    <source>
        <dbReference type="ARBA" id="ARBA00004479"/>
    </source>
</evidence>
<evidence type="ECO:0000313" key="13">
    <source>
        <dbReference type="Proteomes" id="UP000025227"/>
    </source>
</evidence>
<dbReference type="Pfam" id="PF18266">
    <property type="entry name" value="Ncstrn_small"/>
    <property type="match status" value="1"/>
</dbReference>
<keyword evidence="8 11" id="KW-0472">Membrane</keyword>
<reference evidence="14" key="1">
    <citation type="submission" date="2020-12" db="UniProtKB">
        <authorList>
            <consortium name="WormBaseParasite"/>
        </authorList>
    </citation>
    <scope>IDENTIFICATION</scope>
    <source>
        <strain evidence="14">MHco3</strain>
    </source>
</reference>
<dbReference type="SUPFAM" id="SSF53187">
    <property type="entry name" value="Zn-dependent exopeptidases"/>
    <property type="match status" value="1"/>
</dbReference>
<dbReference type="PANTHER" id="PTHR21092:SF0">
    <property type="entry name" value="NICASTRIN"/>
    <property type="match status" value="1"/>
</dbReference>
<evidence type="ECO:0000256" key="11">
    <source>
        <dbReference type="SAM" id="Phobius"/>
    </source>
</evidence>
<keyword evidence="9" id="KW-0325">Glycoprotein</keyword>
<dbReference type="Gene3D" id="3.40.630.10">
    <property type="entry name" value="Zn peptidases"/>
    <property type="match status" value="1"/>
</dbReference>
<organism evidence="13 14">
    <name type="scientific">Haemonchus contortus</name>
    <name type="common">Barber pole worm</name>
    <dbReference type="NCBI Taxonomy" id="6289"/>
    <lineage>
        <taxon>Eukaryota</taxon>
        <taxon>Metazoa</taxon>
        <taxon>Ecdysozoa</taxon>
        <taxon>Nematoda</taxon>
        <taxon>Chromadorea</taxon>
        <taxon>Rhabditida</taxon>
        <taxon>Rhabditina</taxon>
        <taxon>Rhabditomorpha</taxon>
        <taxon>Strongyloidea</taxon>
        <taxon>Trichostrongylidae</taxon>
        <taxon>Haemonchus</taxon>
    </lineage>
</organism>
<accession>A0A7I4XYY4</accession>
<evidence type="ECO:0000256" key="7">
    <source>
        <dbReference type="ARBA" id="ARBA00022989"/>
    </source>
</evidence>
<feature type="transmembrane region" description="Helical" evidence="11">
    <location>
        <begin position="601"/>
        <end position="619"/>
    </location>
</feature>
<keyword evidence="13" id="KW-1185">Reference proteome</keyword>
<comment type="similarity">
    <text evidence="2">Belongs to the nicastrin family.</text>
</comment>
<evidence type="ECO:0000256" key="2">
    <source>
        <dbReference type="ARBA" id="ARBA00007717"/>
    </source>
</evidence>
<keyword evidence="5" id="KW-0732">Signal</keyword>
<proteinExistence type="inferred from homology"/>
<name>A0A7I4XYY4_HAECO</name>
<evidence type="ECO:0000256" key="3">
    <source>
        <dbReference type="ARBA" id="ARBA00015303"/>
    </source>
</evidence>
<evidence type="ECO:0000313" key="14">
    <source>
        <dbReference type="WBParaSite" id="HCON_00022545-00001"/>
    </source>
</evidence>
<dbReference type="InterPro" id="IPR041084">
    <property type="entry name" value="Ncstrn_small"/>
</dbReference>
<keyword evidence="6" id="KW-0914">Notch signaling pathway</keyword>
<dbReference type="GO" id="GO:0007219">
    <property type="term" value="P:Notch signaling pathway"/>
    <property type="evidence" value="ECO:0007669"/>
    <property type="project" value="UniProtKB-KW"/>
</dbReference>
<feature type="compositionally biased region" description="Acidic residues" evidence="10">
    <location>
        <begin position="628"/>
        <end position="643"/>
    </location>
</feature>
<dbReference type="GO" id="GO:0007220">
    <property type="term" value="P:Notch receptor processing"/>
    <property type="evidence" value="ECO:0007669"/>
    <property type="project" value="TreeGrafter"/>
</dbReference>
<dbReference type="AlphaFoldDB" id="A0A7I4XYY4"/>
<evidence type="ECO:0000256" key="5">
    <source>
        <dbReference type="ARBA" id="ARBA00022729"/>
    </source>
</evidence>
<evidence type="ECO:0000256" key="9">
    <source>
        <dbReference type="ARBA" id="ARBA00023180"/>
    </source>
</evidence>
<dbReference type="OrthoDB" id="755951at2759"/>
<dbReference type="PANTHER" id="PTHR21092">
    <property type="entry name" value="NICASTRIN"/>
    <property type="match status" value="1"/>
</dbReference>
<sequence>MSGLQECWRSRFRGYTGKYHMFLPTDMIDRSTVGKLLASKCLAGIITYDVTNINGSKPLSHDSECPNYESGFSKGCTFNVWNREGAILPEGLRNIDWNMQILYIHNQTYIDTIRKCYELFNVPYNDSSSVTFPFCAASFGIFSKGAGSSEICMRRNSLWPEYLSFFTSGFSTQCGPLKGINIIAHIPPKVHNDTIDSQPATRYLMMTARMDGFGLIPEISPGEISVVTSVIALLAVIQIIGENFALFEEAALASNRHLLIAFFDGEAFDYIGSSRVAYDMMNGAFPRVVRNNLNERLETIFLSQLDGIIEVQQLGSGDGKRLYAHSDGNQVVNGQVLGLLTSMQAGVTAAGGILVSPTEYSAMPPSSWNSFAKINSSIPGLVLAPFHIEYKYLRFNSMLDRAQWDSTQRSAAISEIVMAASALLRAAADHVVLDAEAKSKLQIDGDFVSMLMNCFIDSPDWFTCDYVNRITGRRQGDQDAYNGKSTYVKVGEKERLRFHVQTLTMYLTGTTAHNHSEEKGVRACRQSGRGQNVYTYNLLTDIETNISHCYRTPVHFYVALSPAFLIEGYDYMNSTYSTWTEATYNIADLQLFLIQDQSFDYVMIAIGIFFLVLSFMVVCRCTEESIMLDEEDEEEEDDEEEEKEESKSSD</sequence>
<evidence type="ECO:0000256" key="6">
    <source>
        <dbReference type="ARBA" id="ARBA00022976"/>
    </source>
</evidence>
<dbReference type="GO" id="GO:0005886">
    <property type="term" value="C:plasma membrane"/>
    <property type="evidence" value="ECO:0007669"/>
    <property type="project" value="UniProtKB-ARBA"/>
</dbReference>
<evidence type="ECO:0000256" key="8">
    <source>
        <dbReference type="ARBA" id="ARBA00023136"/>
    </source>
</evidence>
<evidence type="ECO:0000256" key="4">
    <source>
        <dbReference type="ARBA" id="ARBA00022692"/>
    </source>
</evidence>
<dbReference type="InterPro" id="IPR008710">
    <property type="entry name" value="Nicastrin"/>
</dbReference>
<dbReference type="WBParaSite" id="HCON_00022545-00001">
    <property type="protein sequence ID" value="HCON_00022545-00001"/>
    <property type="gene ID" value="HCON_00022545"/>
</dbReference>
<dbReference type="OMA" id="GEGNACY"/>
<keyword evidence="4 11" id="KW-0812">Transmembrane</keyword>
<dbReference type="GO" id="GO:0016485">
    <property type="term" value="P:protein processing"/>
    <property type="evidence" value="ECO:0007669"/>
    <property type="project" value="InterPro"/>
</dbReference>
<evidence type="ECO:0000259" key="12">
    <source>
        <dbReference type="Pfam" id="PF18266"/>
    </source>
</evidence>
<evidence type="ECO:0000256" key="10">
    <source>
        <dbReference type="SAM" id="MobiDB-lite"/>
    </source>
</evidence>
<comment type="subcellular location">
    <subcellularLocation>
        <location evidence="1">Membrane</location>
        <topology evidence="1">Single-pass type I membrane protein</topology>
    </subcellularLocation>
</comment>
<protein>
    <recommendedName>
        <fullName evidence="3">Nicastrin</fullName>
    </recommendedName>
</protein>
<dbReference type="Proteomes" id="UP000025227">
    <property type="component" value="Unplaced"/>
</dbReference>
<feature type="domain" description="Nicastrin small lobe" evidence="12">
    <location>
        <begin position="7"/>
        <end position="143"/>
    </location>
</feature>
<feature type="region of interest" description="Disordered" evidence="10">
    <location>
        <begin position="628"/>
        <end position="650"/>
    </location>
</feature>
<keyword evidence="7 11" id="KW-1133">Transmembrane helix</keyword>
<dbReference type="Pfam" id="PF05450">
    <property type="entry name" value="Nicastrin"/>
    <property type="match status" value="1"/>
</dbReference>